<feature type="compositionally biased region" description="Basic and acidic residues" evidence="1">
    <location>
        <begin position="283"/>
        <end position="296"/>
    </location>
</feature>
<feature type="compositionally biased region" description="Polar residues" evidence="1">
    <location>
        <begin position="264"/>
        <end position="278"/>
    </location>
</feature>
<evidence type="ECO:0000313" key="3">
    <source>
        <dbReference type="EMBL" id="CAB3262513.1"/>
    </source>
</evidence>
<feature type="region of interest" description="Disordered" evidence="1">
    <location>
        <begin position="407"/>
        <end position="442"/>
    </location>
</feature>
<feature type="compositionally biased region" description="Polar residues" evidence="1">
    <location>
        <begin position="310"/>
        <end position="322"/>
    </location>
</feature>
<name>A0A6F9DHN9_9ASCI</name>
<reference evidence="3" key="1">
    <citation type="submission" date="2020-04" db="EMBL/GenBank/DDBJ databases">
        <authorList>
            <person name="Neveu A P."/>
        </authorList>
    </citation>
    <scope>NUCLEOTIDE SEQUENCE</scope>
    <source>
        <tissue evidence="3">Whole embryo</tissue>
    </source>
</reference>
<keyword evidence="2" id="KW-0472">Membrane</keyword>
<keyword evidence="2" id="KW-1133">Transmembrane helix</keyword>
<protein>
    <submittedName>
        <fullName evidence="3">Uncharacterized protein LOC100180127</fullName>
    </submittedName>
</protein>
<feature type="region of interest" description="Disordered" evidence="1">
    <location>
        <begin position="223"/>
        <end position="242"/>
    </location>
</feature>
<feature type="region of interest" description="Disordered" evidence="1">
    <location>
        <begin position="264"/>
        <end position="322"/>
    </location>
</feature>
<sequence>MSSGFGEIVFTSTFKSGIMTTSNYTISGTMAAAMDNTFLLCIILVLCIIILIMLLCGAIYLCLCFRARRQRRTKQSKLPRTVVVCKSTSMTGLNCDRLLSKNAQVQVYLEGSLYTTSLDDERDKNTIVSQQNAPLTAPTMRLAPLQQKLITSTPTMKTESMIVSGGSGALVTSPQSTICPNDVTFSKHDLASAQSITCYTSSETYIDACNSYKQNHAPHSCLSPQENFTSQSPISPTEATEWQTGNEDLCQTSVQEPTQNICYGTAHSSLDNSSSTDANLPYQDREDSGDTDEHRGLLPNDCSFLESPSYDESPNSNGVTTSLPLDAYGHPRAWFVPLDELYHEPLRHSFIDVSNHDMKAFTPEELSKEVMKQQMCAKSAPVVSKATARRKFDKEIVQYDVFDDKDDDPECGSSWRDSGIPTPHTRVRSSNSSESEGKKLSVWEQREDRPVLFLDKQGEGGIIATELDQ</sequence>
<accession>A0A6F9DHN9</accession>
<evidence type="ECO:0000256" key="2">
    <source>
        <dbReference type="SAM" id="Phobius"/>
    </source>
</evidence>
<dbReference type="EMBL" id="LR786688">
    <property type="protein sequence ID" value="CAB3262513.1"/>
    <property type="molecule type" value="mRNA"/>
</dbReference>
<evidence type="ECO:0000256" key="1">
    <source>
        <dbReference type="SAM" id="MobiDB-lite"/>
    </source>
</evidence>
<dbReference type="AlphaFoldDB" id="A0A6F9DHN9"/>
<proteinExistence type="evidence at transcript level"/>
<gene>
    <name evidence="3" type="primary">LOC100180127</name>
</gene>
<organism evidence="3">
    <name type="scientific">Phallusia mammillata</name>
    <dbReference type="NCBI Taxonomy" id="59560"/>
    <lineage>
        <taxon>Eukaryota</taxon>
        <taxon>Metazoa</taxon>
        <taxon>Chordata</taxon>
        <taxon>Tunicata</taxon>
        <taxon>Ascidiacea</taxon>
        <taxon>Phlebobranchia</taxon>
        <taxon>Ascidiidae</taxon>
        <taxon>Phallusia</taxon>
    </lineage>
</organism>
<keyword evidence="2" id="KW-0812">Transmembrane</keyword>
<feature type="transmembrane region" description="Helical" evidence="2">
    <location>
        <begin position="37"/>
        <end position="65"/>
    </location>
</feature>